<dbReference type="Proteomes" id="UP000256709">
    <property type="component" value="Unassembled WGS sequence"/>
</dbReference>
<dbReference type="AlphaFoldDB" id="A0A3E0VB77"/>
<organism evidence="2 3">
    <name type="scientific">Subtercola boreus</name>
    <dbReference type="NCBI Taxonomy" id="120213"/>
    <lineage>
        <taxon>Bacteria</taxon>
        <taxon>Bacillati</taxon>
        <taxon>Actinomycetota</taxon>
        <taxon>Actinomycetes</taxon>
        <taxon>Micrococcales</taxon>
        <taxon>Microbacteriaceae</taxon>
        <taxon>Subtercola</taxon>
    </lineage>
</organism>
<keyword evidence="1" id="KW-0812">Transmembrane</keyword>
<reference evidence="2 3" key="1">
    <citation type="submission" date="2017-04" db="EMBL/GenBank/DDBJ databases">
        <title>Comparative genome analysis of Subtercola boreus.</title>
        <authorList>
            <person name="Cho Y.-J."/>
            <person name="Cho A."/>
            <person name="Kim O.-S."/>
            <person name="Lee J.-I."/>
        </authorList>
    </citation>
    <scope>NUCLEOTIDE SEQUENCE [LARGE SCALE GENOMIC DNA]</scope>
    <source>
        <strain evidence="2 3">P27444</strain>
    </source>
</reference>
<feature type="transmembrane region" description="Helical" evidence="1">
    <location>
        <begin position="42"/>
        <end position="67"/>
    </location>
</feature>
<evidence type="ECO:0000313" key="3">
    <source>
        <dbReference type="Proteomes" id="UP000256709"/>
    </source>
</evidence>
<comment type="caution">
    <text evidence="2">The sequence shown here is derived from an EMBL/GenBank/DDBJ whole genome shotgun (WGS) entry which is preliminary data.</text>
</comment>
<gene>
    <name evidence="2" type="ORF">B7R21_17950</name>
</gene>
<sequence>MKKTGSLAKTALTANVLVWGGAALFLFALAGENTYAAFHGQWYNILGWALIVAVGLAVAVVGAVQVWRLRARLPR</sequence>
<feature type="transmembrane region" description="Helical" evidence="1">
    <location>
        <begin position="12"/>
        <end position="30"/>
    </location>
</feature>
<accession>A0A3E0VB77</accession>
<evidence type="ECO:0000256" key="1">
    <source>
        <dbReference type="SAM" id="Phobius"/>
    </source>
</evidence>
<keyword evidence="1" id="KW-0472">Membrane</keyword>
<protein>
    <submittedName>
        <fullName evidence="2">Uncharacterized protein</fullName>
    </submittedName>
</protein>
<keyword evidence="1" id="KW-1133">Transmembrane helix</keyword>
<evidence type="ECO:0000313" key="2">
    <source>
        <dbReference type="EMBL" id="RFA06885.1"/>
    </source>
</evidence>
<proteinExistence type="predicted"/>
<dbReference type="EMBL" id="NBXA01000038">
    <property type="protein sequence ID" value="RFA06885.1"/>
    <property type="molecule type" value="Genomic_DNA"/>
</dbReference>
<dbReference type="RefSeq" id="WP_116284638.1">
    <property type="nucleotide sequence ID" value="NZ_NBXA01000038.1"/>
</dbReference>
<name>A0A3E0VB77_9MICO</name>